<dbReference type="Pfam" id="PF12311">
    <property type="entry name" value="DUF3632"/>
    <property type="match status" value="1"/>
</dbReference>
<dbReference type="Proteomes" id="UP001303473">
    <property type="component" value="Unassembled WGS sequence"/>
</dbReference>
<name>A0AAN6N9Y4_9PEZI</name>
<evidence type="ECO:0000313" key="2">
    <source>
        <dbReference type="Proteomes" id="UP001303473"/>
    </source>
</evidence>
<organism evidence="1 2">
    <name type="scientific">Diplogelasinospora grovesii</name>
    <dbReference type="NCBI Taxonomy" id="303347"/>
    <lineage>
        <taxon>Eukaryota</taxon>
        <taxon>Fungi</taxon>
        <taxon>Dikarya</taxon>
        <taxon>Ascomycota</taxon>
        <taxon>Pezizomycotina</taxon>
        <taxon>Sordariomycetes</taxon>
        <taxon>Sordariomycetidae</taxon>
        <taxon>Sordariales</taxon>
        <taxon>Diplogelasinosporaceae</taxon>
        <taxon>Diplogelasinospora</taxon>
    </lineage>
</organism>
<evidence type="ECO:0000313" key="1">
    <source>
        <dbReference type="EMBL" id="KAK3940433.1"/>
    </source>
</evidence>
<reference evidence="2" key="1">
    <citation type="journal article" date="2023" name="Mol. Phylogenet. Evol.">
        <title>Genome-scale phylogeny and comparative genomics of the fungal order Sordariales.</title>
        <authorList>
            <person name="Hensen N."/>
            <person name="Bonometti L."/>
            <person name="Westerberg I."/>
            <person name="Brannstrom I.O."/>
            <person name="Guillou S."/>
            <person name="Cros-Aarteil S."/>
            <person name="Calhoun S."/>
            <person name="Haridas S."/>
            <person name="Kuo A."/>
            <person name="Mondo S."/>
            <person name="Pangilinan J."/>
            <person name="Riley R."/>
            <person name="LaButti K."/>
            <person name="Andreopoulos B."/>
            <person name="Lipzen A."/>
            <person name="Chen C."/>
            <person name="Yan M."/>
            <person name="Daum C."/>
            <person name="Ng V."/>
            <person name="Clum A."/>
            <person name="Steindorff A."/>
            <person name="Ohm R.A."/>
            <person name="Martin F."/>
            <person name="Silar P."/>
            <person name="Natvig D.O."/>
            <person name="Lalanne C."/>
            <person name="Gautier V."/>
            <person name="Ament-Velasquez S.L."/>
            <person name="Kruys A."/>
            <person name="Hutchinson M.I."/>
            <person name="Powell A.J."/>
            <person name="Barry K."/>
            <person name="Miller A.N."/>
            <person name="Grigoriev I.V."/>
            <person name="Debuchy R."/>
            <person name="Gladieux P."/>
            <person name="Hiltunen Thoren M."/>
            <person name="Johannesson H."/>
        </authorList>
    </citation>
    <scope>NUCLEOTIDE SEQUENCE [LARGE SCALE GENOMIC DNA]</scope>
    <source>
        <strain evidence="2">CBS 340.73</strain>
    </source>
</reference>
<protein>
    <submittedName>
        <fullName evidence="1">Uncharacterized protein</fullName>
    </submittedName>
</protein>
<comment type="caution">
    <text evidence="1">The sequence shown here is derived from an EMBL/GenBank/DDBJ whole genome shotgun (WGS) entry which is preliminary data.</text>
</comment>
<keyword evidence="2" id="KW-1185">Reference proteome</keyword>
<gene>
    <name evidence="1" type="ORF">QBC46DRAFT_434755</name>
</gene>
<proteinExistence type="predicted"/>
<accession>A0AAN6N9Y4</accession>
<dbReference type="AlphaFoldDB" id="A0AAN6N9Y4"/>
<sequence length="392" mass="44798">MEIDLEHLEDDHELPEDAEIIQKKVEDSIREDYEDAFEENYEDAFEDLIREDYEDDHELPEDAEIILEEVEDPIGEDYEDDDAMMILFKAIKASLRSSLGTKAKAQKIANDVRLIVFKGLPGYHWSGLLFNFWSLVLDLVYVSPLNHPWLDIMAQCFRILHDRGGEVSSDSEASHANKTRWEEFSGFNTFMTDMLNALPFWEGDEVEPSTIWYPETLAEDLARCKKLHSFLARLGGAGLTDLIEQHCLCAPWVALEPQGLAYNAVIARLANADLTDLTKPYLCGAPALALKEYPGLELEYMPRKGVRTDCGVWLVTEWILRCGGMLLDRLYEEEPTAPGSVGLWYLWKRRLIEISANSDIMEISDTTCARIQDAVQRMTVIAEQRRETHGSR</sequence>
<dbReference type="EMBL" id="MU853796">
    <property type="protein sequence ID" value="KAK3940433.1"/>
    <property type="molecule type" value="Genomic_DNA"/>
</dbReference>
<dbReference type="InterPro" id="IPR022085">
    <property type="entry name" value="OpdG"/>
</dbReference>